<dbReference type="PRINTS" id="PR01805">
    <property type="entry name" value="VACJLIPOPROT"/>
</dbReference>
<evidence type="ECO:0000256" key="2">
    <source>
        <dbReference type="ARBA" id="ARBA00022729"/>
    </source>
</evidence>
<feature type="signal peptide" evidence="3">
    <location>
        <begin position="1"/>
        <end position="21"/>
    </location>
</feature>
<keyword evidence="5" id="KW-1185">Reference proteome</keyword>
<accession>A0A0J8JKX2</accession>
<evidence type="ECO:0000313" key="4">
    <source>
        <dbReference type="EMBL" id="KMT65181.1"/>
    </source>
</evidence>
<dbReference type="STRING" id="1513271.XM47_10635"/>
<evidence type="ECO:0000256" key="3">
    <source>
        <dbReference type="SAM" id="SignalP"/>
    </source>
</evidence>
<reference evidence="4 5" key="1">
    <citation type="submission" date="2015-04" db="EMBL/GenBank/DDBJ databases">
        <title>Draft Genome Sequence of the Novel Agar-Digesting Marine Bacterium Q1.</title>
        <authorList>
            <person name="Li Y."/>
            <person name="Li D."/>
            <person name="Chen G."/>
            <person name="Du Z."/>
        </authorList>
    </citation>
    <scope>NUCLEOTIDE SEQUENCE [LARGE SCALE GENOMIC DNA]</scope>
    <source>
        <strain evidence="4 5">Q1</strain>
    </source>
</reference>
<dbReference type="GO" id="GO:0120010">
    <property type="term" value="P:intermembrane phospholipid transfer"/>
    <property type="evidence" value="ECO:0007669"/>
    <property type="project" value="TreeGrafter"/>
</dbReference>
<proteinExistence type="inferred from homology"/>
<dbReference type="PROSITE" id="PS51257">
    <property type="entry name" value="PROKAR_LIPOPROTEIN"/>
    <property type="match status" value="1"/>
</dbReference>
<dbReference type="Pfam" id="PF04333">
    <property type="entry name" value="MlaA"/>
    <property type="match status" value="1"/>
</dbReference>
<feature type="chain" id="PRO_5005301614" evidence="3">
    <location>
        <begin position="22"/>
        <end position="250"/>
    </location>
</feature>
<dbReference type="PATRIC" id="fig|1513271.3.peg.2166"/>
<dbReference type="EMBL" id="LAZL01000015">
    <property type="protein sequence ID" value="KMT65181.1"/>
    <property type="molecule type" value="Genomic_DNA"/>
</dbReference>
<evidence type="ECO:0000256" key="1">
    <source>
        <dbReference type="ARBA" id="ARBA00010634"/>
    </source>
</evidence>
<keyword evidence="2 3" id="KW-0732">Signal</keyword>
<evidence type="ECO:0000313" key="5">
    <source>
        <dbReference type="Proteomes" id="UP000037600"/>
    </source>
</evidence>
<protein>
    <submittedName>
        <fullName evidence="4">ABC transporter</fullName>
    </submittedName>
</protein>
<dbReference type="AlphaFoldDB" id="A0A0J8JKX2"/>
<sequence>MHTRIFVSVFLSMLLASCATVTPEQKDDKDPLQAFNRSMWDFNYNVLDKHILKPAAKGYQTIMPQPARTGFLNMANNLEEPSAIVNNLLQAKPGDAAISTGRFVVNSTFGLLGLVDVAKYAGMEAKHEEFGEVLGKWGVGNGPYLMVPGMGPTDVRTSVGDFVDSAYFPLDDLTIWASAFRISVKALEGRISLMAQEQLLEDSFDPYVFVKEAYFQRTLYKVYDGNPPRAKEVTKEEEEDFENFLNDLSQ</sequence>
<dbReference type="PANTHER" id="PTHR30035:SF3">
    <property type="entry name" value="INTERMEMBRANE PHOSPHOLIPID TRANSPORT SYSTEM LIPOPROTEIN MLAA"/>
    <property type="match status" value="1"/>
</dbReference>
<name>A0A0J8JKX2_9ALTE</name>
<gene>
    <name evidence="4" type="ORF">XM47_10635</name>
</gene>
<dbReference type="GO" id="GO:0016020">
    <property type="term" value="C:membrane"/>
    <property type="evidence" value="ECO:0007669"/>
    <property type="project" value="InterPro"/>
</dbReference>
<dbReference type="InterPro" id="IPR007428">
    <property type="entry name" value="MlaA"/>
</dbReference>
<organism evidence="4 5">
    <name type="scientific">Catenovulum maritimum</name>
    <dbReference type="NCBI Taxonomy" id="1513271"/>
    <lineage>
        <taxon>Bacteria</taxon>
        <taxon>Pseudomonadati</taxon>
        <taxon>Pseudomonadota</taxon>
        <taxon>Gammaproteobacteria</taxon>
        <taxon>Alteromonadales</taxon>
        <taxon>Alteromonadaceae</taxon>
        <taxon>Catenovulum</taxon>
    </lineage>
</organism>
<dbReference type="RefSeq" id="WP_048692336.1">
    <property type="nucleotide sequence ID" value="NZ_KQ130490.1"/>
</dbReference>
<dbReference type="Proteomes" id="UP000037600">
    <property type="component" value="Unassembled WGS sequence"/>
</dbReference>
<dbReference type="PANTHER" id="PTHR30035">
    <property type="entry name" value="LIPOPROTEIN VACJ-RELATED"/>
    <property type="match status" value="1"/>
</dbReference>
<dbReference type="OrthoDB" id="9785326at2"/>
<comment type="caution">
    <text evidence="4">The sequence shown here is derived from an EMBL/GenBank/DDBJ whole genome shotgun (WGS) entry which is preliminary data.</text>
</comment>
<comment type="similarity">
    <text evidence="1">Belongs to the MlaA family.</text>
</comment>